<dbReference type="PANTHER" id="PTHR30026:SF20">
    <property type="entry name" value="OUTER MEMBRANE PROTEIN TOLC"/>
    <property type="match status" value="1"/>
</dbReference>
<evidence type="ECO:0000313" key="8">
    <source>
        <dbReference type="EMBL" id="MEY8244410.1"/>
    </source>
</evidence>
<dbReference type="RefSeq" id="WP_369863166.1">
    <property type="nucleotide sequence ID" value="NZ_JBCLPP010000004.1"/>
</dbReference>
<evidence type="ECO:0000256" key="5">
    <source>
        <dbReference type="ARBA" id="ARBA00023237"/>
    </source>
</evidence>
<dbReference type="SUPFAM" id="SSF56954">
    <property type="entry name" value="Outer membrane efflux proteins (OEP)"/>
    <property type="match status" value="1"/>
</dbReference>
<dbReference type="InterPro" id="IPR051906">
    <property type="entry name" value="TolC-like"/>
</dbReference>
<feature type="signal peptide" evidence="7">
    <location>
        <begin position="1"/>
        <end position="23"/>
    </location>
</feature>
<reference evidence="8 9" key="1">
    <citation type="submission" date="2024-03" db="EMBL/GenBank/DDBJ databases">
        <title>Mouse gut bacterial collection (mGBC) of GemPharmatech.</title>
        <authorList>
            <person name="He Y."/>
            <person name="Dong L."/>
            <person name="Wu D."/>
            <person name="Gao X."/>
            <person name="Lin Z."/>
        </authorList>
    </citation>
    <scope>NUCLEOTIDE SEQUENCE [LARGE SCALE GENOMIC DNA]</scope>
    <source>
        <strain evidence="8 9">54-13</strain>
    </source>
</reference>
<dbReference type="PANTHER" id="PTHR30026">
    <property type="entry name" value="OUTER MEMBRANE PROTEIN TOLC"/>
    <property type="match status" value="1"/>
</dbReference>
<evidence type="ECO:0000313" key="9">
    <source>
        <dbReference type="Proteomes" id="UP001565200"/>
    </source>
</evidence>
<dbReference type="Gene3D" id="1.20.1600.10">
    <property type="entry name" value="Outer membrane efflux proteins (OEP)"/>
    <property type="match status" value="1"/>
</dbReference>
<keyword evidence="9" id="KW-1185">Reference proteome</keyword>
<feature type="chain" id="PRO_5047065745" evidence="7">
    <location>
        <begin position="24"/>
        <end position="435"/>
    </location>
</feature>
<comment type="subcellular location">
    <subcellularLocation>
        <location evidence="1">Cell outer membrane</location>
    </subcellularLocation>
</comment>
<keyword evidence="4" id="KW-0472">Membrane</keyword>
<gene>
    <name evidence="8" type="ORF">AAK873_02105</name>
</gene>
<dbReference type="EMBL" id="JBCLPP010000004">
    <property type="protein sequence ID" value="MEY8244410.1"/>
    <property type="molecule type" value="Genomic_DNA"/>
</dbReference>
<keyword evidence="6" id="KW-0175">Coiled coil</keyword>
<keyword evidence="2" id="KW-1134">Transmembrane beta strand</keyword>
<sequence length="435" mass="48349">MKKYSILTAGILGILSVSGSMYAQDSVADSLFTLEQCKQMALENNSDIHVADNNLCSAIETRREAFTKYFPEVSAGASAFRANHDMIQYDVLDLFTLGIINKGKTAGVWAMQPIFMGGQIVNGNKLAKVGEEVARIRKRQSADLVQLQTETIYWKLVTLNATKQTLESAITVLDSLGLQVKAAVDAGVAMMNDYLKVELKRNSYRADLVDLENGIELMTMLLAQQMGLGTDTRIRVLSEIPDTVPNYPAAVYINPSDALMQTSDHKLLVKNVEAKLIEKRMEVGNNLPKLAVGAGWFYHDMFNQSHNFAGIMVALSVPLSGWWGGSYAIKRKSHELNNARIELDNMSQKLEIEMSDKWDNLTAAHRKMIIAYEAIAQSEENLRLNKAYYDAGMCTITDLLDAQALDRQAKDDYIAAYGAFRMSKAQYLNATGRID</sequence>
<evidence type="ECO:0000256" key="3">
    <source>
        <dbReference type="ARBA" id="ARBA00022692"/>
    </source>
</evidence>
<comment type="caution">
    <text evidence="8">The sequence shown here is derived from an EMBL/GenBank/DDBJ whole genome shotgun (WGS) entry which is preliminary data.</text>
</comment>
<evidence type="ECO:0000256" key="1">
    <source>
        <dbReference type="ARBA" id="ARBA00004442"/>
    </source>
</evidence>
<evidence type="ECO:0000256" key="2">
    <source>
        <dbReference type="ARBA" id="ARBA00022452"/>
    </source>
</evidence>
<keyword evidence="3" id="KW-0812">Transmembrane</keyword>
<name>A0ABV4CSQ9_9BACT</name>
<protein>
    <submittedName>
        <fullName evidence="8">TolC family protein</fullName>
    </submittedName>
</protein>
<keyword evidence="7" id="KW-0732">Signal</keyword>
<proteinExistence type="predicted"/>
<keyword evidence="5" id="KW-0998">Cell outer membrane</keyword>
<accession>A0ABV4CSQ9</accession>
<evidence type="ECO:0000256" key="4">
    <source>
        <dbReference type="ARBA" id="ARBA00023136"/>
    </source>
</evidence>
<feature type="coiled-coil region" evidence="6">
    <location>
        <begin position="329"/>
        <end position="356"/>
    </location>
</feature>
<organism evidence="8 9">
    <name type="scientific">Heminiphilus faecis</name>
    <dbReference type="NCBI Taxonomy" id="2601703"/>
    <lineage>
        <taxon>Bacteria</taxon>
        <taxon>Pseudomonadati</taxon>
        <taxon>Bacteroidota</taxon>
        <taxon>Bacteroidia</taxon>
        <taxon>Bacteroidales</taxon>
        <taxon>Muribaculaceae</taxon>
        <taxon>Heminiphilus</taxon>
    </lineage>
</organism>
<dbReference type="Proteomes" id="UP001565200">
    <property type="component" value="Unassembled WGS sequence"/>
</dbReference>
<evidence type="ECO:0000256" key="7">
    <source>
        <dbReference type="SAM" id="SignalP"/>
    </source>
</evidence>
<evidence type="ECO:0000256" key="6">
    <source>
        <dbReference type="SAM" id="Coils"/>
    </source>
</evidence>